<dbReference type="InterPro" id="IPR025051">
    <property type="entry name" value="DUF3990"/>
</dbReference>
<protein>
    <recommendedName>
        <fullName evidence="2">DUF3990 domain-containing protein</fullName>
    </recommendedName>
</protein>
<comment type="caution">
    <text evidence="1">The sequence shown here is derived from an EMBL/GenBank/DDBJ whole genome shotgun (WGS) entry which is preliminary data.</text>
</comment>
<reference evidence="1" key="1">
    <citation type="submission" date="2019-08" db="EMBL/GenBank/DDBJ databases">
        <authorList>
            <person name="Kucharzyk K."/>
            <person name="Murdoch R.W."/>
            <person name="Higgins S."/>
            <person name="Loffler F."/>
        </authorList>
    </citation>
    <scope>NUCLEOTIDE SEQUENCE</scope>
</reference>
<dbReference type="AlphaFoldDB" id="A0A645GL10"/>
<organism evidence="1">
    <name type="scientific">bioreactor metagenome</name>
    <dbReference type="NCBI Taxonomy" id="1076179"/>
    <lineage>
        <taxon>unclassified sequences</taxon>
        <taxon>metagenomes</taxon>
        <taxon>ecological metagenomes</taxon>
    </lineage>
</organism>
<accession>A0A645GL10</accession>
<evidence type="ECO:0000313" key="1">
    <source>
        <dbReference type="EMBL" id="MPN24624.1"/>
    </source>
</evidence>
<evidence type="ECO:0008006" key="2">
    <source>
        <dbReference type="Google" id="ProtNLM"/>
    </source>
</evidence>
<gene>
    <name evidence="1" type="ORF">SDC9_172025</name>
</gene>
<proteinExistence type="predicted"/>
<dbReference type="Pfam" id="PF13151">
    <property type="entry name" value="DUF3990"/>
    <property type="match status" value="1"/>
</dbReference>
<dbReference type="EMBL" id="VSSQ01073540">
    <property type="protein sequence ID" value="MPN24624.1"/>
    <property type="molecule type" value="Genomic_DNA"/>
</dbReference>
<sequence>MKLFHGSNVKVTNPMIKPNLRALDFGAGFYLTSSEKQAAKWAKAVTRRRRKGEAVLNIYQISDGVKCYDRGKRKSKRFF</sequence>
<name>A0A645GL10_9ZZZZ</name>